<protein>
    <submittedName>
        <fullName evidence="2">Uncharacterized protein</fullName>
    </submittedName>
</protein>
<dbReference type="AlphaFoldDB" id="A0AAD1W3L8"/>
<proteinExistence type="predicted"/>
<dbReference type="Proteomes" id="UP001295444">
    <property type="component" value="Chromosome 05"/>
</dbReference>
<evidence type="ECO:0000256" key="1">
    <source>
        <dbReference type="SAM" id="Coils"/>
    </source>
</evidence>
<accession>A0AAD1W3L8</accession>
<feature type="coiled-coil region" evidence="1">
    <location>
        <begin position="37"/>
        <end position="64"/>
    </location>
</feature>
<evidence type="ECO:0000313" key="2">
    <source>
        <dbReference type="EMBL" id="CAH2292283.1"/>
    </source>
</evidence>
<sequence length="111" mass="12524">MAAELAKHLNPIKEGLKDLTRCTPAMQDKMEDIPATTSSHDKAIQDLQEQIRSLEEAQEDLNSRSHRNNIRITADMLNSALQETFCGLLPEAPPAELLLDHAHKALRHHRQ</sequence>
<reference evidence="2" key="1">
    <citation type="submission" date="2022-03" db="EMBL/GenBank/DDBJ databases">
        <authorList>
            <person name="Alioto T."/>
            <person name="Alioto T."/>
            <person name="Gomez Garrido J."/>
        </authorList>
    </citation>
    <scope>NUCLEOTIDE SEQUENCE</scope>
</reference>
<keyword evidence="1" id="KW-0175">Coiled coil</keyword>
<gene>
    <name evidence="2" type="ORF">PECUL_23A029586</name>
</gene>
<dbReference type="EMBL" id="OW240916">
    <property type="protein sequence ID" value="CAH2292283.1"/>
    <property type="molecule type" value="Genomic_DNA"/>
</dbReference>
<keyword evidence="3" id="KW-1185">Reference proteome</keyword>
<name>A0AAD1W3L8_PELCU</name>
<evidence type="ECO:0000313" key="3">
    <source>
        <dbReference type="Proteomes" id="UP001295444"/>
    </source>
</evidence>
<organism evidence="2 3">
    <name type="scientific">Pelobates cultripes</name>
    <name type="common">Western spadefoot toad</name>
    <dbReference type="NCBI Taxonomy" id="61616"/>
    <lineage>
        <taxon>Eukaryota</taxon>
        <taxon>Metazoa</taxon>
        <taxon>Chordata</taxon>
        <taxon>Craniata</taxon>
        <taxon>Vertebrata</taxon>
        <taxon>Euteleostomi</taxon>
        <taxon>Amphibia</taxon>
        <taxon>Batrachia</taxon>
        <taxon>Anura</taxon>
        <taxon>Pelobatoidea</taxon>
        <taxon>Pelobatidae</taxon>
        <taxon>Pelobates</taxon>
    </lineage>
</organism>